<dbReference type="Proteomes" id="UP001488838">
    <property type="component" value="Unassembled WGS sequence"/>
</dbReference>
<evidence type="ECO:0000256" key="6">
    <source>
        <dbReference type="ARBA" id="ARBA00035226"/>
    </source>
</evidence>
<dbReference type="InterPro" id="IPR000509">
    <property type="entry name" value="Ribosomal_eL36"/>
</dbReference>
<dbReference type="AlphaFoldDB" id="A0AAW0I7F4"/>
<evidence type="ECO:0000256" key="7">
    <source>
        <dbReference type="ARBA" id="ARBA00035331"/>
    </source>
</evidence>
<keyword evidence="9" id="KW-1185">Reference proteome</keyword>
<dbReference type="GO" id="GO:0003735">
    <property type="term" value="F:structural constituent of ribosome"/>
    <property type="evidence" value="ECO:0007669"/>
    <property type="project" value="InterPro"/>
</dbReference>
<dbReference type="Pfam" id="PF01158">
    <property type="entry name" value="Ribosomal_L36e"/>
    <property type="match status" value="1"/>
</dbReference>
<gene>
    <name evidence="8" type="ORF">U0070_007468</name>
</gene>
<keyword evidence="3" id="KW-0689">Ribosomal protein</keyword>
<dbReference type="GO" id="GO:0005840">
    <property type="term" value="C:ribosome"/>
    <property type="evidence" value="ECO:0007669"/>
    <property type="project" value="UniProtKB-KW"/>
</dbReference>
<evidence type="ECO:0000256" key="4">
    <source>
        <dbReference type="ARBA" id="ARBA00023274"/>
    </source>
</evidence>
<proteinExistence type="inferred from homology"/>
<evidence type="ECO:0000313" key="9">
    <source>
        <dbReference type="Proteomes" id="UP001488838"/>
    </source>
</evidence>
<comment type="function">
    <text evidence="5">Component of the large ribosomal subunit. The ribosome is a large ribonucleoprotein complex responsible for the synthesis of proteins in the cell.</text>
</comment>
<dbReference type="EMBL" id="JBBHLL010000204">
    <property type="protein sequence ID" value="KAK7810104.1"/>
    <property type="molecule type" value="Genomic_DNA"/>
</dbReference>
<sequence length="91" mass="10264">MALSYPCPCPQHEPCDNKNVNKPKHSLKSLTKHTNSIQDMILEVHPGAAQVSKEKCTLKFIKKKMGMDLGSKRKWEEFSSLLAALRKVAKD</sequence>
<comment type="similarity">
    <text evidence="1">Belongs to the eukaryotic ribosomal protein eL36 family.</text>
</comment>
<evidence type="ECO:0000313" key="8">
    <source>
        <dbReference type="EMBL" id="KAK7810104.1"/>
    </source>
</evidence>
<dbReference type="Gene3D" id="1.10.10.1760">
    <property type="entry name" value="60S ribosomal protein L36"/>
    <property type="match status" value="1"/>
</dbReference>
<dbReference type="InterPro" id="IPR038097">
    <property type="entry name" value="Ribosomal_eL36_sf"/>
</dbReference>
<reference evidence="8 9" key="1">
    <citation type="journal article" date="2023" name="bioRxiv">
        <title>Conserved and derived expression patterns and positive selection on dental genes reveal complex evolutionary context of ever-growing rodent molars.</title>
        <authorList>
            <person name="Calamari Z.T."/>
            <person name="Song A."/>
            <person name="Cohen E."/>
            <person name="Akter M."/>
            <person name="Roy R.D."/>
            <person name="Hallikas O."/>
            <person name="Christensen M.M."/>
            <person name="Li P."/>
            <person name="Marangoni P."/>
            <person name="Jernvall J."/>
            <person name="Klein O.D."/>
        </authorList>
    </citation>
    <scope>NUCLEOTIDE SEQUENCE [LARGE SCALE GENOMIC DNA]</scope>
    <source>
        <strain evidence="8">V071</strain>
    </source>
</reference>
<comment type="caution">
    <text evidence="8">The sequence shown here is derived from an EMBL/GenBank/DDBJ whole genome shotgun (WGS) entry which is preliminary data.</text>
</comment>
<keyword evidence="4" id="KW-0687">Ribonucleoprotein</keyword>
<evidence type="ECO:0000256" key="2">
    <source>
        <dbReference type="ARBA" id="ARBA00011133"/>
    </source>
</evidence>
<accession>A0AAW0I7F4</accession>
<name>A0AAW0I7F4_MYOGA</name>
<protein>
    <recommendedName>
        <fullName evidence="6">Large ribosomal subunit protein eL36</fullName>
    </recommendedName>
    <alternativeName>
        <fullName evidence="7">60S ribosomal protein L36</fullName>
    </alternativeName>
</protein>
<dbReference type="GO" id="GO:1990904">
    <property type="term" value="C:ribonucleoprotein complex"/>
    <property type="evidence" value="ECO:0007669"/>
    <property type="project" value="UniProtKB-KW"/>
</dbReference>
<evidence type="ECO:0000256" key="3">
    <source>
        <dbReference type="ARBA" id="ARBA00022980"/>
    </source>
</evidence>
<organism evidence="8 9">
    <name type="scientific">Myodes glareolus</name>
    <name type="common">Bank vole</name>
    <name type="synonym">Clethrionomys glareolus</name>
    <dbReference type="NCBI Taxonomy" id="447135"/>
    <lineage>
        <taxon>Eukaryota</taxon>
        <taxon>Metazoa</taxon>
        <taxon>Chordata</taxon>
        <taxon>Craniata</taxon>
        <taxon>Vertebrata</taxon>
        <taxon>Euteleostomi</taxon>
        <taxon>Mammalia</taxon>
        <taxon>Eutheria</taxon>
        <taxon>Euarchontoglires</taxon>
        <taxon>Glires</taxon>
        <taxon>Rodentia</taxon>
        <taxon>Myomorpha</taxon>
        <taxon>Muroidea</taxon>
        <taxon>Cricetidae</taxon>
        <taxon>Arvicolinae</taxon>
        <taxon>Myodes</taxon>
    </lineage>
</organism>
<evidence type="ECO:0000256" key="5">
    <source>
        <dbReference type="ARBA" id="ARBA00034092"/>
    </source>
</evidence>
<comment type="subunit">
    <text evidence="2">Component of the large ribosomal subunit.</text>
</comment>
<evidence type="ECO:0000256" key="1">
    <source>
        <dbReference type="ARBA" id="ARBA00006509"/>
    </source>
</evidence>
<dbReference type="GO" id="GO:0006412">
    <property type="term" value="P:translation"/>
    <property type="evidence" value="ECO:0007669"/>
    <property type="project" value="InterPro"/>
</dbReference>